<keyword evidence="5 7" id="KW-0472">Membrane</keyword>
<evidence type="ECO:0000256" key="6">
    <source>
        <dbReference type="ARBA" id="ARBA00023306"/>
    </source>
</evidence>
<dbReference type="OrthoDB" id="5189646at2"/>
<evidence type="ECO:0000256" key="1">
    <source>
        <dbReference type="ARBA" id="ARBA00022475"/>
    </source>
</evidence>
<evidence type="ECO:0000256" key="8">
    <source>
        <dbReference type="SAM" id="MobiDB-lite"/>
    </source>
</evidence>
<dbReference type="GO" id="GO:0051301">
    <property type="term" value="P:cell division"/>
    <property type="evidence" value="ECO:0007669"/>
    <property type="project" value="UniProtKB-UniRule"/>
</dbReference>
<evidence type="ECO:0000256" key="3">
    <source>
        <dbReference type="ARBA" id="ARBA00022692"/>
    </source>
</evidence>
<reference evidence="9 10" key="1">
    <citation type="submission" date="2019-06" db="EMBL/GenBank/DDBJ databases">
        <title>Sequencing the genomes of 1000 actinobacteria strains.</title>
        <authorList>
            <person name="Klenk H.-P."/>
        </authorList>
    </citation>
    <scope>NUCLEOTIDE SEQUENCE [LARGE SCALE GENOMIC DNA]</scope>
    <source>
        <strain evidence="9 10">DSM 24617</strain>
    </source>
</reference>
<proteinExistence type="inferred from homology"/>
<keyword evidence="1 7" id="KW-1003">Cell membrane</keyword>
<comment type="subcellular location">
    <subcellularLocation>
        <location evidence="7">Cell membrane</location>
        <topology evidence="7">Multi-pass membrane protein</topology>
    </subcellularLocation>
</comment>
<feature type="compositionally biased region" description="Basic and acidic residues" evidence="8">
    <location>
        <begin position="20"/>
        <end position="37"/>
    </location>
</feature>
<dbReference type="Pfam" id="PF06781">
    <property type="entry name" value="CrgA"/>
    <property type="match status" value="1"/>
</dbReference>
<evidence type="ECO:0000313" key="9">
    <source>
        <dbReference type="EMBL" id="TQL34833.1"/>
    </source>
</evidence>
<comment type="caution">
    <text evidence="9">The sequence shown here is derived from an EMBL/GenBank/DDBJ whole genome shotgun (WGS) entry which is preliminary data.</text>
</comment>
<evidence type="ECO:0000313" key="10">
    <source>
        <dbReference type="Proteomes" id="UP000318336"/>
    </source>
</evidence>
<dbReference type="InterPro" id="IPR009619">
    <property type="entry name" value="CrgA"/>
</dbReference>
<keyword evidence="4 7" id="KW-1133">Transmembrane helix</keyword>
<accession>A0A542XG80</accession>
<dbReference type="HAMAP" id="MF_00631">
    <property type="entry name" value="CrgA"/>
    <property type="match status" value="1"/>
</dbReference>
<gene>
    <name evidence="7" type="primary">crgA</name>
    <name evidence="9" type="ORF">FB554_3014</name>
</gene>
<protein>
    <recommendedName>
        <fullName evidence="7">Cell division protein CrgA</fullName>
    </recommendedName>
</protein>
<keyword evidence="3 7" id="KW-0812">Transmembrane</keyword>
<comment type="similarity">
    <text evidence="7">Belongs to the CrgA family.</text>
</comment>
<feature type="region of interest" description="Disordered" evidence="8">
    <location>
        <begin position="1"/>
        <end position="154"/>
    </location>
</feature>
<feature type="compositionally biased region" description="Polar residues" evidence="8">
    <location>
        <begin position="1"/>
        <end position="10"/>
    </location>
</feature>
<evidence type="ECO:0000256" key="4">
    <source>
        <dbReference type="ARBA" id="ARBA00022989"/>
    </source>
</evidence>
<dbReference type="EMBL" id="VFOK01000001">
    <property type="protein sequence ID" value="TQL34833.1"/>
    <property type="molecule type" value="Genomic_DNA"/>
</dbReference>
<feature type="compositionally biased region" description="Basic and acidic residues" evidence="8">
    <location>
        <begin position="96"/>
        <end position="106"/>
    </location>
</feature>
<dbReference type="Proteomes" id="UP000318336">
    <property type="component" value="Unassembled WGS sequence"/>
</dbReference>
<sequence>MVNYPSSLSQRRPGESLPVPDRRSGVATSKDNRKPVDATDDVTEIEVERTDADGTTVDETVEVEETTTTGTAKAKGKSKGDRPAKGGKGTRPPKAKKTDRDRRIAAEPDTVADDDATDGLAKEDAVKDDADDDGKVTPTKRTRRRGDRPQPLPGMNPTWWAPVMVGLMVVGLLWIVVFYILSDGPDNTWPVPGIGYGNLAIGFGLIMVGFMMTTRWK</sequence>
<keyword evidence="6 7" id="KW-0131">Cell cycle</keyword>
<name>A0A542XG80_9MICO</name>
<evidence type="ECO:0000256" key="2">
    <source>
        <dbReference type="ARBA" id="ARBA00022618"/>
    </source>
</evidence>
<keyword evidence="10" id="KW-1185">Reference proteome</keyword>
<comment type="function">
    <text evidence="7">Involved in cell division.</text>
</comment>
<evidence type="ECO:0000256" key="7">
    <source>
        <dbReference type="HAMAP-Rule" id="MF_00631"/>
    </source>
</evidence>
<evidence type="ECO:0000256" key="5">
    <source>
        <dbReference type="ARBA" id="ARBA00023136"/>
    </source>
</evidence>
<feature type="transmembrane region" description="Helical" evidence="7">
    <location>
        <begin position="193"/>
        <end position="212"/>
    </location>
</feature>
<dbReference type="GO" id="GO:0005886">
    <property type="term" value="C:plasma membrane"/>
    <property type="evidence" value="ECO:0007669"/>
    <property type="project" value="UniProtKB-SubCell"/>
</dbReference>
<dbReference type="AlphaFoldDB" id="A0A542XG80"/>
<keyword evidence="2 7" id="KW-0132">Cell division</keyword>
<organism evidence="9 10">
    <name type="scientific">Barrientosiimonas humi</name>
    <dbReference type="NCBI Taxonomy" id="999931"/>
    <lineage>
        <taxon>Bacteria</taxon>
        <taxon>Bacillati</taxon>
        <taxon>Actinomycetota</taxon>
        <taxon>Actinomycetes</taxon>
        <taxon>Micrococcales</taxon>
        <taxon>Dermacoccaceae</taxon>
        <taxon>Barrientosiimonas</taxon>
    </lineage>
</organism>
<feature type="transmembrane region" description="Helical" evidence="7">
    <location>
        <begin position="158"/>
        <end position="181"/>
    </location>
</feature>